<organism evidence="2 3">
    <name type="scientific">Actinidia rufa</name>
    <dbReference type="NCBI Taxonomy" id="165716"/>
    <lineage>
        <taxon>Eukaryota</taxon>
        <taxon>Viridiplantae</taxon>
        <taxon>Streptophyta</taxon>
        <taxon>Embryophyta</taxon>
        <taxon>Tracheophyta</taxon>
        <taxon>Spermatophyta</taxon>
        <taxon>Magnoliopsida</taxon>
        <taxon>eudicotyledons</taxon>
        <taxon>Gunneridae</taxon>
        <taxon>Pentapetalae</taxon>
        <taxon>asterids</taxon>
        <taxon>Ericales</taxon>
        <taxon>Actinidiaceae</taxon>
        <taxon>Actinidia</taxon>
    </lineage>
</organism>
<keyword evidence="3" id="KW-1185">Reference proteome</keyword>
<feature type="region of interest" description="Disordered" evidence="1">
    <location>
        <begin position="1"/>
        <end position="20"/>
    </location>
</feature>
<evidence type="ECO:0008006" key="4">
    <source>
        <dbReference type="Google" id="ProtNLM"/>
    </source>
</evidence>
<dbReference type="OrthoDB" id="1302841at2759"/>
<dbReference type="EMBL" id="BJWL01000094">
    <property type="protein sequence ID" value="GFS29625.1"/>
    <property type="molecule type" value="Genomic_DNA"/>
</dbReference>
<evidence type="ECO:0000313" key="3">
    <source>
        <dbReference type="Proteomes" id="UP000585474"/>
    </source>
</evidence>
<reference evidence="3" key="1">
    <citation type="submission" date="2019-07" db="EMBL/GenBank/DDBJ databases">
        <title>De Novo Assembly of kiwifruit Actinidia rufa.</title>
        <authorList>
            <person name="Sugita-Konishi S."/>
            <person name="Sato K."/>
            <person name="Mori E."/>
            <person name="Abe Y."/>
            <person name="Kisaki G."/>
            <person name="Hamano K."/>
            <person name="Suezawa K."/>
            <person name="Otani M."/>
            <person name="Fukuda T."/>
            <person name="Manabe T."/>
            <person name="Gomi K."/>
            <person name="Tabuchi M."/>
            <person name="Akimitsu K."/>
            <person name="Kataoka I."/>
        </authorList>
    </citation>
    <scope>NUCLEOTIDE SEQUENCE [LARGE SCALE GENOMIC DNA]</scope>
    <source>
        <strain evidence="3">cv. Fuchu</strain>
    </source>
</reference>
<evidence type="ECO:0000313" key="2">
    <source>
        <dbReference type="EMBL" id="GFS29625.1"/>
    </source>
</evidence>
<gene>
    <name evidence="2" type="ORF">Acr_00g0007560</name>
</gene>
<name>A0A7J0D8D6_9ERIC</name>
<sequence>MDSEVTSGSQKGKITGTSSSKTTRRSWTWKEEDVLIHALKDIVTKGWKVDNATFRSGYLQVLERKLIIALPRTDLRATPHIESKIKKWKKAMRDTELKNLRNKQLSFYDDWCIIFGKDRAIGEFAEGPTDAVENLEKEADNNNGMPQQSGGGVGVEIDFSMSVTNPSSSNSEKGKKKRPRAIDAIMQGLTILLIGWVHILRGAVQVPEELTYSAACPKRTNSVTLSGCWLRMVVYLLVFVVTRISNGRPYK</sequence>
<dbReference type="PANTHER" id="PTHR46250:SF15">
    <property type="entry name" value="OS01G0523800 PROTEIN"/>
    <property type="match status" value="1"/>
</dbReference>
<protein>
    <recommendedName>
        <fullName evidence="4">Myb/SANT-like DNA-binding domain protein</fullName>
    </recommendedName>
</protein>
<proteinExistence type="predicted"/>
<dbReference type="PANTHER" id="PTHR46250">
    <property type="entry name" value="MYB/SANT-LIKE DNA-BINDING DOMAIN PROTEIN-RELATED"/>
    <property type="match status" value="1"/>
</dbReference>
<evidence type="ECO:0000256" key="1">
    <source>
        <dbReference type="SAM" id="MobiDB-lite"/>
    </source>
</evidence>
<accession>A0A7J0D8D6</accession>
<comment type="caution">
    <text evidence="2">The sequence shown here is derived from an EMBL/GenBank/DDBJ whole genome shotgun (WGS) entry which is preliminary data.</text>
</comment>
<dbReference type="AlphaFoldDB" id="A0A7J0D8D6"/>
<dbReference type="Proteomes" id="UP000585474">
    <property type="component" value="Unassembled WGS sequence"/>
</dbReference>